<organism evidence="7 8">
    <name type="scientific">Pseudoalteromonas caenipelagi</name>
    <dbReference type="NCBI Taxonomy" id="2726988"/>
    <lineage>
        <taxon>Bacteria</taxon>
        <taxon>Pseudomonadati</taxon>
        <taxon>Pseudomonadota</taxon>
        <taxon>Gammaproteobacteria</taxon>
        <taxon>Alteromonadales</taxon>
        <taxon>Pseudoalteromonadaceae</taxon>
        <taxon>Pseudoalteromonas</taxon>
    </lineage>
</organism>
<dbReference type="PIRSF" id="PIRSF000521">
    <property type="entry name" value="Transaminase_4ab_Lys_Orn"/>
    <property type="match status" value="1"/>
</dbReference>
<evidence type="ECO:0000256" key="6">
    <source>
        <dbReference type="RuleBase" id="RU003560"/>
    </source>
</evidence>
<dbReference type="GO" id="GO:0008483">
    <property type="term" value="F:transaminase activity"/>
    <property type="evidence" value="ECO:0007669"/>
    <property type="project" value="UniProtKB-KW"/>
</dbReference>
<dbReference type="PANTHER" id="PTHR43094">
    <property type="entry name" value="AMINOTRANSFERASE"/>
    <property type="match status" value="1"/>
</dbReference>
<dbReference type="SUPFAM" id="SSF53383">
    <property type="entry name" value="PLP-dependent transferases"/>
    <property type="match status" value="1"/>
</dbReference>
<keyword evidence="8" id="KW-1185">Reference proteome</keyword>
<dbReference type="Pfam" id="PF00202">
    <property type="entry name" value="Aminotran_3"/>
    <property type="match status" value="1"/>
</dbReference>
<dbReference type="Gene3D" id="3.90.1150.10">
    <property type="entry name" value="Aspartate Aminotransferase, domain 1"/>
    <property type="match status" value="1"/>
</dbReference>
<dbReference type="NCBIfam" id="NF005683">
    <property type="entry name" value="PRK07481.1"/>
    <property type="match status" value="1"/>
</dbReference>
<dbReference type="EMBL" id="JABBPG010000003">
    <property type="protein sequence ID" value="NOU51018.1"/>
    <property type="molecule type" value="Genomic_DNA"/>
</dbReference>
<comment type="similarity">
    <text evidence="2 6">Belongs to the class-III pyridoxal-phosphate-dependent aminotransferase family.</text>
</comment>
<dbReference type="InterPro" id="IPR015421">
    <property type="entry name" value="PyrdxlP-dep_Trfase_major"/>
</dbReference>
<dbReference type="Gene3D" id="3.40.640.10">
    <property type="entry name" value="Type I PLP-dependent aspartate aminotransferase-like (Major domain)"/>
    <property type="match status" value="1"/>
</dbReference>
<comment type="caution">
    <text evidence="7">The sequence shown here is derived from an EMBL/GenBank/DDBJ whole genome shotgun (WGS) entry which is preliminary data.</text>
</comment>
<dbReference type="GO" id="GO:0030170">
    <property type="term" value="F:pyridoxal phosphate binding"/>
    <property type="evidence" value="ECO:0007669"/>
    <property type="project" value="InterPro"/>
</dbReference>
<dbReference type="PROSITE" id="PS00600">
    <property type="entry name" value="AA_TRANSFER_CLASS_3"/>
    <property type="match status" value="1"/>
</dbReference>
<sequence length="446" mass="48974">MTNNNHSPVLHPMVSPSILNLIGQTTIVKGDGVFVYDKQGNELLDCMAGLWCVNVGHNHPKMNKAITEQLEKIAFYNSFVDFTNEPAEMLANELLTWLKPEQMAKVMFSSGGSDANETALKLARQYWLLEGQKNKTQFISLTNGYHGLHFGVTSITGIEIHKQAYAPLLQNCHHIPTPCLYRNPWTSDSDELADIIASQLEEKIIAIGEHNIAAFIAEPIQGAGGVIVPPAKLWPLFRKVCDKYNILLIADEVVTGFGRSGELFGCRNWQVSPDIMCLAKGLTSGYIPLGATVLNEKVAKAWQHSGPESMIMHGYTYSGHPLACAAGLTALSIVQEQQLHINAAQVGEYLLQSLRPFKEHYSLVGDVRGKGLMVVLDLVECKTSKAPLDPASPLNQQLVQLAQSQGVIIRNVGSKVILSPPLTFTRSHVDTLVKTLHFAFDRVSSN</sequence>
<dbReference type="InterPro" id="IPR005814">
    <property type="entry name" value="Aminotrans_3"/>
</dbReference>
<reference evidence="7 8" key="1">
    <citation type="submission" date="2020-04" db="EMBL/GenBank/DDBJ databases">
        <title>Pseudoalteromonas caenipelagi sp. nov., isolated from a tidal flat.</title>
        <authorList>
            <person name="Park S."/>
            <person name="Yoon J.-H."/>
        </authorList>
    </citation>
    <scope>NUCLEOTIDE SEQUENCE [LARGE SCALE GENOMIC DNA]</scope>
    <source>
        <strain evidence="7 8">JBTF-M23</strain>
    </source>
</reference>
<name>A0A849VDZ9_9GAMM</name>
<evidence type="ECO:0000313" key="7">
    <source>
        <dbReference type="EMBL" id="NOU51018.1"/>
    </source>
</evidence>
<accession>A0A849VDZ9</accession>
<proteinExistence type="inferred from homology"/>
<dbReference type="InterPro" id="IPR015424">
    <property type="entry name" value="PyrdxlP-dep_Trfase"/>
</dbReference>
<comment type="cofactor">
    <cofactor evidence="1">
        <name>pyridoxal 5'-phosphate</name>
        <dbReference type="ChEBI" id="CHEBI:597326"/>
    </cofactor>
</comment>
<dbReference type="CDD" id="cd00610">
    <property type="entry name" value="OAT_like"/>
    <property type="match status" value="1"/>
</dbReference>
<protein>
    <submittedName>
        <fullName evidence="7">Aminotransferase class III-fold pyridoxal phosphate-dependent enzyme</fullName>
    </submittedName>
</protein>
<evidence type="ECO:0000256" key="1">
    <source>
        <dbReference type="ARBA" id="ARBA00001933"/>
    </source>
</evidence>
<dbReference type="InterPro" id="IPR015422">
    <property type="entry name" value="PyrdxlP-dep_Trfase_small"/>
</dbReference>
<evidence type="ECO:0000256" key="4">
    <source>
        <dbReference type="ARBA" id="ARBA00022679"/>
    </source>
</evidence>
<evidence type="ECO:0000256" key="2">
    <source>
        <dbReference type="ARBA" id="ARBA00008954"/>
    </source>
</evidence>
<keyword evidence="3 7" id="KW-0032">Aminotransferase</keyword>
<evidence type="ECO:0000313" key="8">
    <source>
        <dbReference type="Proteomes" id="UP000586305"/>
    </source>
</evidence>
<keyword evidence="5 6" id="KW-0663">Pyridoxal phosphate</keyword>
<dbReference type="RefSeq" id="WP_171626075.1">
    <property type="nucleotide sequence ID" value="NZ_JABBPG010000003.1"/>
</dbReference>
<dbReference type="InterPro" id="IPR049704">
    <property type="entry name" value="Aminotrans_3_PPA_site"/>
</dbReference>
<evidence type="ECO:0000256" key="5">
    <source>
        <dbReference type="ARBA" id="ARBA00022898"/>
    </source>
</evidence>
<dbReference type="Proteomes" id="UP000586305">
    <property type="component" value="Unassembled WGS sequence"/>
</dbReference>
<evidence type="ECO:0000256" key="3">
    <source>
        <dbReference type="ARBA" id="ARBA00022576"/>
    </source>
</evidence>
<dbReference type="PANTHER" id="PTHR43094:SF1">
    <property type="entry name" value="AMINOTRANSFERASE CLASS-III"/>
    <property type="match status" value="1"/>
</dbReference>
<dbReference type="AlphaFoldDB" id="A0A849VDZ9"/>
<dbReference type="FunFam" id="3.40.640.10:FF:000014">
    <property type="entry name" value="Adenosylmethionine-8-amino-7-oxononanoate aminotransferase, probable"/>
    <property type="match status" value="1"/>
</dbReference>
<keyword evidence="4 7" id="KW-0808">Transferase</keyword>
<gene>
    <name evidence="7" type="ORF">HG263_10785</name>
</gene>